<dbReference type="PANTHER" id="PTHR37943:SF1">
    <property type="entry name" value="PROTEIN VES"/>
    <property type="match status" value="1"/>
</dbReference>
<dbReference type="SUPFAM" id="SSF51182">
    <property type="entry name" value="RmlC-like cupins"/>
    <property type="match status" value="1"/>
</dbReference>
<accession>A0A2S9Q8V3</accession>
<organism evidence="1 2">
    <name type="scientific">Labrys okinawensis</name>
    <dbReference type="NCBI Taxonomy" id="346911"/>
    <lineage>
        <taxon>Bacteria</taxon>
        <taxon>Pseudomonadati</taxon>
        <taxon>Pseudomonadota</taxon>
        <taxon>Alphaproteobacteria</taxon>
        <taxon>Hyphomicrobiales</taxon>
        <taxon>Xanthobacteraceae</taxon>
        <taxon>Labrys</taxon>
    </lineage>
</organism>
<dbReference type="Gene3D" id="2.60.120.10">
    <property type="entry name" value="Jelly Rolls"/>
    <property type="match status" value="1"/>
</dbReference>
<dbReference type="AlphaFoldDB" id="A0A2S9Q8V3"/>
<reference evidence="1 2" key="1">
    <citation type="submission" date="2018-02" db="EMBL/GenBank/DDBJ databases">
        <title>Whole genome sequencing of endophytic bacterium.</title>
        <authorList>
            <person name="Eedara R."/>
            <person name="Podile A.R."/>
        </authorList>
    </citation>
    <scope>NUCLEOTIDE SEQUENCE [LARGE SCALE GENOMIC DNA]</scope>
    <source>
        <strain evidence="1 2">RP1T</strain>
    </source>
</reference>
<proteinExistence type="predicted"/>
<evidence type="ECO:0000313" key="2">
    <source>
        <dbReference type="Proteomes" id="UP000237682"/>
    </source>
</evidence>
<dbReference type="EMBL" id="PUEJ01000007">
    <property type="protein sequence ID" value="PRH85785.1"/>
    <property type="molecule type" value="Genomic_DNA"/>
</dbReference>
<dbReference type="Proteomes" id="UP000237682">
    <property type="component" value="Unassembled WGS sequence"/>
</dbReference>
<name>A0A2S9Q8V3_9HYPH</name>
<dbReference type="OrthoDB" id="9800082at2"/>
<sequence length="209" mass="22793">MAIEHLARTTYATLPWKNGRGKTDEIHLSPQGASREDFEVRISSAPIIEDGAFSSFPGAERVITLIEGEELELDFGRFRHRLLPFAPFRFDTGLAPTGRPVKGAVRVFNVMANRRRWLHVAQQVLAGPGSHEIPPDDLVVVFAISGSWSLDAFTAQGALCLAERDTAVLRKEAAALLASDGSKQARALVLRLRSAVAFEEACNTDGIDV</sequence>
<evidence type="ECO:0008006" key="3">
    <source>
        <dbReference type="Google" id="ProtNLM"/>
    </source>
</evidence>
<comment type="caution">
    <text evidence="1">The sequence shown here is derived from an EMBL/GenBank/DDBJ whole genome shotgun (WGS) entry which is preliminary data.</text>
</comment>
<dbReference type="RefSeq" id="WP_105863780.1">
    <property type="nucleotide sequence ID" value="NZ_PUEJ01000007.1"/>
</dbReference>
<keyword evidence="2" id="KW-1185">Reference proteome</keyword>
<dbReference type="InterPro" id="IPR011051">
    <property type="entry name" value="RmlC_Cupin_sf"/>
</dbReference>
<dbReference type="InterPro" id="IPR010282">
    <property type="entry name" value="Uncharacterised_HutD/Ves"/>
</dbReference>
<gene>
    <name evidence="1" type="ORF">C5L14_19725</name>
</gene>
<dbReference type="PANTHER" id="PTHR37943">
    <property type="entry name" value="PROTEIN VES"/>
    <property type="match status" value="1"/>
</dbReference>
<evidence type="ECO:0000313" key="1">
    <source>
        <dbReference type="EMBL" id="PRH85785.1"/>
    </source>
</evidence>
<dbReference type="InterPro" id="IPR014710">
    <property type="entry name" value="RmlC-like_jellyroll"/>
</dbReference>
<dbReference type="Pfam" id="PF05962">
    <property type="entry name" value="HutD"/>
    <property type="match status" value="1"/>
</dbReference>
<protein>
    <recommendedName>
        <fullName evidence="3">HutD-family protein</fullName>
    </recommendedName>
</protein>